<evidence type="ECO:0000313" key="4">
    <source>
        <dbReference type="Proteomes" id="UP000460718"/>
    </source>
</evidence>
<evidence type="ECO:0000313" key="3">
    <source>
        <dbReference type="EMBL" id="KAE8978683.1"/>
    </source>
</evidence>
<dbReference type="InterPro" id="IPR043502">
    <property type="entry name" value="DNA/RNA_pol_sf"/>
</dbReference>
<dbReference type="AlphaFoldDB" id="A0A6A3IG09"/>
<dbReference type="Proteomes" id="UP000460718">
    <property type="component" value="Unassembled WGS sequence"/>
</dbReference>
<dbReference type="InterPro" id="IPR000477">
    <property type="entry name" value="RT_dom"/>
</dbReference>
<gene>
    <name evidence="3" type="ORF">PF011_g23142</name>
</gene>
<feature type="domain" description="Reverse transcriptase" evidence="2">
    <location>
        <begin position="272"/>
        <end position="437"/>
    </location>
</feature>
<feature type="region of interest" description="Disordered" evidence="1">
    <location>
        <begin position="1"/>
        <end position="28"/>
    </location>
</feature>
<protein>
    <recommendedName>
        <fullName evidence="2">Reverse transcriptase domain-containing protein</fullName>
    </recommendedName>
</protein>
<dbReference type="SUPFAM" id="SSF56672">
    <property type="entry name" value="DNA/RNA polymerases"/>
    <property type="match status" value="1"/>
</dbReference>
<evidence type="ECO:0000259" key="2">
    <source>
        <dbReference type="Pfam" id="PF00078"/>
    </source>
</evidence>
<proteinExistence type="predicted"/>
<dbReference type="PANTHER" id="PTHR19446">
    <property type="entry name" value="REVERSE TRANSCRIPTASES"/>
    <property type="match status" value="1"/>
</dbReference>
<name>A0A6A3IG09_9STRA</name>
<comment type="caution">
    <text evidence="3">The sequence shown here is derived from an EMBL/GenBank/DDBJ whole genome shotgun (WGS) entry which is preliminary data.</text>
</comment>
<organism evidence="3 4">
    <name type="scientific">Phytophthora fragariae</name>
    <dbReference type="NCBI Taxonomy" id="53985"/>
    <lineage>
        <taxon>Eukaryota</taxon>
        <taxon>Sar</taxon>
        <taxon>Stramenopiles</taxon>
        <taxon>Oomycota</taxon>
        <taxon>Peronosporomycetes</taxon>
        <taxon>Peronosporales</taxon>
        <taxon>Peronosporaceae</taxon>
        <taxon>Phytophthora</taxon>
    </lineage>
</organism>
<accession>A0A6A3IG09</accession>
<dbReference type="Pfam" id="PF00078">
    <property type="entry name" value="RVT_1"/>
    <property type="match status" value="1"/>
</dbReference>
<sequence length="517" mass="58073">MREANPAHRKRRRKTGVSSPIKTANPDRVQKEVLAALSNRGVGHEETAKTWDETTAICGECIKQVAQQDQARRKAVIGVLNAQHRAHLLNRKDLLAVTEEDIREAHLVRLGQRLERTMDHMRWEFKRVSNWEKDQTISAIKQMHGEKFRREMNIASKFGSEWKPVLGTAHNAFHGMALEVEFDKFVTIPNERRLTPADNRHLMQEITQEEVILAIRSLNRHKAAGPDGLNNDFFKDYQALLVPAMMAIGNELLKGGDPPPSFLEGLIIPLRKKGDSDDAMDFRPISLLQTGYKVYTKVIAARVQRVLGKPIGESQQGFVHGRQMLKTVMMMLAVLATAAAKPEVAAAFSELILLLDFRKAYDTVARDFLFLTLIKFGFSPEFVAMIQRIHVGTTARFQVNGELSDPLQVKSGIRQGCPLAPLLFLLAAEVLALAIQQDQDLVGITVPGRGVRGENKNSQLSWMIPRCFLARRSSCHASWKSWNGLANCQGCKCNRQRAVPYFSTQQSTCESITGFRC</sequence>
<reference evidence="3 4" key="1">
    <citation type="submission" date="2018-09" db="EMBL/GenBank/DDBJ databases">
        <title>Genomic investigation of the strawberry pathogen Phytophthora fragariae indicates pathogenicity is determined by transcriptional variation in three key races.</title>
        <authorList>
            <person name="Adams T.M."/>
            <person name="Armitage A.D."/>
            <person name="Sobczyk M.K."/>
            <person name="Bates H.J."/>
            <person name="Dunwell J.M."/>
            <person name="Nellist C.F."/>
            <person name="Harrison R.J."/>
        </authorList>
    </citation>
    <scope>NUCLEOTIDE SEQUENCE [LARGE SCALE GENOMIC DNA]</scope>
    <source>
        <strain evidence="3 4">SCRP245</strain>
    </source>
</reference>
<evidence type="ECO:0000256" key="1">
    <source>
        <dbReference type="SAM" id="MobiDB-lite"/>
    </source>
</evidence>
<dbReference type="EMBL" id="QXFW01002424">
    <property type="protein sequence ID" value="KAE8978683.1"/>
    <property type="molecule type" value="Genomic_DNA"/>
</dbReference>